<evidence type="ECO:0000313" key="3">
    <source>
        <dbReference type="Proteomes" id="UP000199673"/>
    </source>
</evidence>
<feature type="transmembrane region" description="Helical" evidence="1">
    <location>
        <begin position="123"/>
        <end position="147"/>
    </location>
</feature>
<name>A0A1I7CJ05_9BACT</name>
<dbReference type="OrthoDB" id="826511at2"/>
<keyword evidence="3" id="KW-1185">Reference proteome</keyword>
<keyword evidence="1" id="KW-0812">Transmembrane</keyword>
<dbReference type="Proteomes" id="UP000199673">
    <property type="component" value="Unassembled WGS sequence"/>
</dbReference>
<reference evidence="3" key="1">
    <citation type="submission" date="2016-10" db="EMBL/GenBank/DDBJ databases">
        <authorList>
            <person name="Varghese N."/>
            <person name="Submissions S."/>
        </authorList>
    </citation>
    <scope>NUCLEOTIDE SEQUENCE [LARGE SCALE GENOMIC DNA]</scope>
    <source>
        <strain evidence="3">DSM 23445</strain>
    </source>
</reference>
<proteinExistence type="predicted"/>
<dbReference type="Pfam" id="PF09980">
    <property type="entry name" value="DUF2214"/>
    <property type="match status" value="1"/>
</dbReference>
<keyword evidence="1" id="KW-0472">Membrane</keyword>
<sequence>MTPEIILRYLHFISIFAIVGSLVSEHLLLKKELTRKEIKRLATIDGVYGMAALTLLAVGLTLWLGGYGKPSDFYSLNFIFHIKITLFATIGILSIYPTVFFIKNRKGSPDELVQIPKTIFMLLRLELLILFIIPLLAGLMAKGIGYFG</sequence>
<keyword evidence="1" id="KW-1133">Transmembrane helix</keyword>
<dbReference type="EMBL" id="FPBF01000004">
    <property type="protein sequence ID" value="SFT99416.1"/>
    <property type="molecule type" value="Genomic_DNA"/>
</dbReference>
<feature type="transmembrane region" description="Helical" evidence="1">
    <location>
        <begin position="78"/>
        <end position="102"/>
    </location>
</feature>
<gene>
    <name evidence="2" type="ORF">SAMN04489724_3249</name>
</gene>
<feature type="transmembrane region" description="Helical" evidence="1">
    <location>
        <begin position="6"/>
        <end position="29"/>
    </location>
</feature>
<dbReference type="InterPro" id="IPR018706">
    <property type="entry name" value="DUF2214_membrane"/>
</dbReference>
<dbReference type="AlphaFoldDB" id="A0A1I7CJ05"/>
<organism evidence="2 3">
    <name type="scientific">Algoriphagus locisalis</name>
    <dbReference type="NCBI Taxonomy" id="305507"/>
    <lineage>
        <taxon>Bacteria</taxon>
        <taxon>Pseudomonadati</taxon>
        <taxon>Bacteroidota</taxon>
        <taxon>Cytophagia</taxon>
        <taxon>Cytophagales</taxon>
        <taxon>Cyclobacteriaceae</taxon>
        <taxon>Algoriphagus</taxon>
    </lineage>
</organism>
<feature type="transmembrane region" description="Helical" evidence="1">
    <location>
        <begin position="41"/>
        <end position="66"/>
    </location>
</feature>
<protein>
    <submittedName>
        <fullName evidence="2">Putative membrane protein</fullName>
    </submittedName>
</protein>
<evidence type="ECO:0000256" key="1">
    <source>
        <dbReference type="SAM" id="Phobius"/>
    </source>
</evidence>
<dbReference type="RefSeq" id="WP_091695383.1">
    <property type="nucleotide sequence ID" value="NZ_FPBF01000004.1"/>
</dbReference>
<accession>A0A1I7CJ05</accession>
<dbReference type="STRING" id="305507.SAMN04489724_3249"/>
<evidence type="ECO:0000313" key="2">
    <source>
        <dbReference type="EMBL" id="SFT99416.1"/>
    </source>
</evidence>